<proteinExistence type="predicted"/>
<dbReference type="Gene3D" id="2.60.40.10">
    <property type="entry name" value="Immunoglobulins"/>
    <property type="match status" value="1"/>
</dbReference>
<dbReference type="VEuPathDB" id="VectorBase:PPAI009991"/>
<dbReference type="EMBL" id="AJVK01007560">
    <property type="status" value="NOT_ANNOTATED_CDS"/>
    <property type="molecule type" value="Genomic_DNA"/>
</dbReference>
<dbReference type="PROSITE" id="PS50835">
    <property type="entry name" value="IG_LIKE"/>
    <property type="match status" value="1"/>
</dbReference>
<dbReference type="EMBL" id="AJVK01007561">
    <property type="status" value="NOT_ANNOTATED_CDS"/>
    <property type="molecule type" value="Genomic_DNA"/>
</dbReference>
<dbReference type="EnsemblMetazoa" id="PPAI009991-RA">
    <property type="protein sequence ID" value="PPAI009991-PA"/>
    <property type="gene ID" value="PPAI009991"/>
</dbReference>
<evidence type="ECO:0000313" key="2">
    <source>
        <dbReference type="Proteomes" id="UP000092462"/>
    </source>
</evidence>
<reference evidence="1" key="1">
    <citation type="submission" date="2022-08" db="UniProtKB">
        <authorList>
            <consortium name="EnsemblMetazoa"/>
        </authorList>
    </citation>
    <scope>IDENTIFICATION</scope>
    <source>
        <strain evidence="1">Israel</strain>
    </source>
</reference>
<dbReference type="InterPro" id="IPR007110">
    <property type="entry name" value="Ig-like_dom"/>
</dbReference>
<dbReference type="AlphaFoldDB" id="A0A1B0DNE6"/>
<organism evidence="1 2">
    <name type="scientific">Phlebotomus papatasi</name>
    <name type="common">Sandfly</name>
    <dbReference type="NCBI Taxonomy" id="29031"/>
    <lineage>
        <taxon>Eukaryota</taxon>
        <taxon>Metazoa</taxon>
        <taxon>Ecdysozoa</taxon>
        <taxon>Arthropoda</taxon>
        <taxon>Hexapoda</taxon>
        <taxon>Insecta</taxon>
        <taxon>Pterygota</taxon>
        <taxon>Neoptera</taxon>
        <taxon>Endopterygota</taxon>
        <taxon>Diptera</taxon>
        <taxon>Nematocera</taxon>
        <taxon>Psychodoidea</taxon>
        <taxon>Psychodidae</taxon>
        <taxon>Phlebotomus</taxon>
        <taxon>Phlebotomus</taxon>
    </lineage>
</organism>
<dbReference type="VEuPathDB" id="VectorBase:PPAPM1_008358"/>
<dbReference type="PANTHER" id="PTHR23278">
    <property type="entry name" value="SIDESTEP PROTEIN"/>
    <property type="match status" value="1"/>
</dbReference>
<sequence>MVNLRLGSTLSADDIKEGDDVYFECHVQANPPWRKLLWLHDVSITFSPRKFLNPKHDILLSFSSSNIILIFLNIARVIRSNQSLVLQKVTRFSAGNYACSAINQEGETVSNQLPLRVK</sequence>
<dbReference type="PANTHER" id="PTHR23278:SF31">
    <property type="entry name" value="SIDESTEP II, ISOFORM A"/>
    <property type="match status" value="1"/>
</dbReference>
<keyword evidence="2" id="KW-1185">Reference proteome</keyword>
<dbReference type="InterPro" id="IPR036179">
    <property type="entry name" value="Ig-like_dom_sf"/>
</dbReference>
<dbReference type="InterPro" id="IPR013783">
    <property type="entry name" value="Ig-like_fold"/>
</dbReference>
<accession>A0A1B0DNE6</accession>
<dbReference type="Proteomes" id="UP000092462">
    <property type="component" value="Unassembled WGS sequence"/>
</dbReference>
<evidence type="ECO:0000313" key="1">
    <source>
        <dbReference type="EnsemblMetazoa" id="PPAI009991-PA"/>
    </source>
</evidence>
<protein>
    <submittedName>
        <fullName evidence="1">Uncharacterized protein</fullName>
    </submittedName>
</protein>
<dbReference type="SMART" id="SM00409">
    <property type="entry name" value="IG"/>
    <property type="match status" value="1"/>
</dbReference>
<dbReference type="Pfam" id="PF13895">
    <property type="entry name" value="Ig_2"/>
    <property type="match status" value="1"/>
</dbReference>
<dbReference type="InterPro" id="IPR003599">
    <property type="entry name" value="Ig_sub"/>
</dbReference>
<dbReference type="SUPFAM" id="SSF48726">
    <property type="entry name" value="Immunoglobulin"/>
    <property type="match status" value="1"/>
</dbReference>
<name>A0A1B0DNE6_PHLPP</name>